<gene>
    <name evidence="2" type="ORF">INT43_007874</name>
</gene>
<dbReference type="EMBL" id="JAEPQZ010000009">
    <property type="protein sequence ID" value="KAG2177217.1"/>
    <property type="molecule type" value="Genomic_DNA"/>
</dbReference>
<accession>A0A8H7UD60</accession>
<reference evidence="2" key="1">
    <citation type="submission" date="2020-12" db="EMBL/GenBank/DDBJ databases">
        <title>Metabolic potential, ecology and presence of endohyphal bacteria is reflected in genomic diversity of Mucoromycotina.</title>
        <authorList>
            <person name="Muszewska A."/>
            <person name="Okrasinska A."/>
            <person name="Steczkiewicz K."/>
            <person name="Drgas O."/>
            <person name="Orlowska M."/>
            <person name="Perlinska-Lenart U."/>
            <person name="Aleksandrzak-Piekarczyk T."/>
            <person name="Szatraj K."/>
            <person name="Zielenkiewicz U."/>
            <person name="Pilsyk S."/>
            <person name="Malc E."/>
            <person name="Mieczkowski P."/>
            <person name="Kruszewska J.S."/>
            <person name="Biernat P."/>
            <person name="Pawlowska J."/>
        </authorList>
    </citation>
    <scope>NUCLEOTIDE SEQUENCE</scope>
    <source>
        <strain evidence="2">WA0000067209</strain>
    </source>
</reference>
<comment type="caution">
    <text evidence="2">The sequence shown here is derived from an EMBL/GenBank/DDBJ whole genome shotgun (WGS) entry which is preliminary data.</text>
</comment>
<evidence type="ECO:0000256" key="1">
    <source>
        <dbReference type="SAM" id="SignalP"/>
    </source>
</evidence>
<feature type="chain" id="PRO_5034224387" description="Secreted protein" evidence="1">
    <location>
        <begin position="26"/>
        <end position="319"/>
    </location>
</feature>
<keyword evidence="3" id="KW-1185">Reference proteome</keyword>
<sequence>MNVGPHNNILVVHALLCCIMQPVHLPVELQLLVLTEVLIGAEIQCSNLIQRETVQLFITPLLLACRSFHDYVSAHPLYHRIRLWLLIIQITKQDLPVPLAVVKGNAKTLERGDFTVLDMQIRVERVGPSSSEQDQQAFLVFEEQNLLSKGRLKHTRESNYLVSETAPRTSRSRTGIADQCGGTEQMTTTTPLFQYHQFLADMLEFARRNELCVWIWKRSVRFFSGHNVGVLVGGNRNRGTQRSIYLIDDRPSEPIDCYNGLGHCIVCHKYREIPNALQFHVVVDSPRNGFLAYERPVDPPRNFTQDMLSNNVHFFAGLG</sequence>
<protein>
    <recommendedName>
        <fullName evidence="4">Secreted protein</fullName>
    </recommendedName>
</protein>
<keyword evidence="1" id="KW-0732">Signal</keyword>
<dbReference type="AlphaFoldDB" id="A0A8H7UD60"/>
<evidence type="ECO:0000313" key="3">
    <source>
        <dbReference type="Proteomes" id="UP000654370"/>
    </source>
</evidence>
<name>A0A8H7UD60_MORIS</name>
<evidence type="ECO:0008006" key="4">
    <source>
        <dbReference type="Google" id="ProtNLM"/>
    </source>
</evidence>
<organism evidence="2 3">
    <name type="scientific">Mortierella isabellina</name>
    <name type="common">Filamentous fungus</name>
    <name type="synonym">Umbelopsis isabellina</name>
    <dbReference type="NCBI Taxonomy" id="91625"/>
    <lineage>
        <taxon>Eukaryota</taxon>
        <taxon>Fungi</taxon>
        <taxon>Fungi incertae sedis</taxon>
        <taxon>Mucoromycota</taxon>
        <taxon>Mucoromycotina</taxon>
        <taxon>Umbelopsidomycetes</taxon>
        <taxon>Umbelopsidales</taxon>
        <taxon>Umbelopsidaceae</taxon>
        <taxon>Umbelopsis</taxon>
    </lineage>
</organism>
<feature type="signal peptide" evidence="1">
    <location>
        <begin position="1"/>
        <end position="25"/>
    </location>
</feature>
<evidence type="ECO:0000313" key="2">
    <source>
        <dbReference type="EMBL" id="KAG2177217.1"/>
    </source>
</evidence>
<dbReference type="Proteomes" id="UP000654370">
    <property type="component" value="Unassembled WGS sequence"/>
</dbReference>
<dbReference type="OrthoDB" id="2326256at2759"/>
<proteinExistence type="predicted"/>